<proteinExistence type="predicted"/>
<dbReference type="InterPro" id="IPR053138">
    <property type="entry name" value="N-alpha-Ac-DABA_deacetylase"/>
</dbReference>
<dbReference type="CDD" id="cd06252">
    <property type="entry name" value="M14_ASTE_ASPA-like"/>
    <property type="match status" value="1"/>
</dbReference>
<dbReference type="Pfam" id="PF24827">
    <property type="entry name" value="AstE_AspA_cat"/>
    <property type="match status" value="1"/>
</dbReference>
<name>A0A285PKD8_9HYPH</name>
<organism evidence="6 7">
    <name type="scientific">Cohaesibacter gelatinilyticus</name>
    <dbReference type="NCBI Taxonomy" id="372072"/>
    <lineage>
        <taxon>Bacteria</taxon>
        <taxon>Pseudomonadati</taxon>
        <taxon>Pseudomonadota</taxon>
        <taxon>Alphaproteobacteria</taxon>
        <taxon>Hyphomicrobiales</taxon>
        <taxon>Cohaesibacteraceae</taxon>
    </lineage>
</organism>
<keyword evidence="2" id="KW-0479">Metal-binding</keyword>
<dbReference type="GO" id="GO:0016811">
    <property type="term" value="F:hydrolase activity, acting on carbon-nitrogen (but not peptide) bonds, in linear amides"/>
    <property type="evidence" value="ECO:0007669"/>
    <property type="project" value="InterPro"/>
</dbReference>
<accession>A0A285PKD8</accession>
<keyword evidence="3" id="KW-0378">Hydrolase</keyword>
<evidence type="ECO:0000256" key="2">
    <source>
        <dbReference type="ARBA" id="ARBA00022723"/>
    </source>
</evidence>
<evidence type="ECO:0000259" key="5">
    <source>
        <dbReference type="Pfam" id="PF24827"/>
    </source>
</evidence>
<dbReference type="GO" id="GO:0046872">
    <property type="term" value="F:metal ion binding"/>
    <property type="evidence" value="ECO:0007669"/>
    <property type="project" value="UniProtKB-KW"/>
</dbReference>
<dbReference type="GO" id="GO:0016788">
    <property type="term" value="F:hydrolase activity, acting on ester bonds"/>
    <property type="evidence" value="ECO:0007669"/>
    <property type="project" value="InterPro"/>
</dbReference>
<dbReference type="SUPFAM" id="SSF53187">
    <property type="entry name" value="Zn-dependent exopeptidases"/>
    <property type="match status" value="1"/>
</dbReference>
<dbReference type="Proteomes" id="UP000219439">
    <property type="component" value="Unassembled WGS sequence"/>
</dbReference>
<protein>
    <submittedName>
        <fullName evidence="6">N-alpha-acetyl-L-2,4-diaminobutyrate deacetylase</fullName>
    </submittedName>
</protein>
<feature type="domain" description="Succinylglutamate desuccinylase/Aspartoacylase catalytic" evidence="5">
    <location>
        <begin position="44"/>
        <end position="230"/>
    </location>
</feature>
<keyword evidence="7" id="KW-1185">Reference proteome</keyword>
<dbReference type="EMBL" id="OBEL01000005">
    <property type="protein sequence ID" value="SNZ20566.1"/>
    <property type="molecule type" value="Genomic_DNA"/>
</dbReference>
<dbReference type="PIRSF" id="PIRSF039012">
    <property type="entry name" value="ASP"/>
    <property type="match status" value="1"/>
</dbReference>
<dbReference type="AlphaFoldDB" id="A0A285PKD8"/>
<dbReference type="PANTHER" id="PTHR37326">
    <property type="entry name" value="BLL3975 PROTEIN"/>
    <property type="match status" value="1"/>
</dbReference>
<evidence type="ECO:0000256" key="3">
    <source>
        <dbReference type="ARBA" id="ARBA00022801"/>
    </source>
</evidence>
<evidence type="ECO:0000256" key="1">
    <source>
        <dbReference type="ARBA" id="ARBA00001947"/>
    </source>
</evidence>
<keyword evidence="4" id="KW-0862">Zinc</keyword>
<comment type="cofactor">
    <cofactor evidence="1">
        <name>Zn(2+)</name>
        <dbReference type="ChEBI" id="CHEBI:29105"/>
    </cofactor>
</comment>
<evidence type="ECO:0000256" key="4">
    <source>
        <dbReference type="ARBA" id="ARBA00022833"/>
    </source>
</evidence>
<evidence type="ECO:0000313" key="7">
    <source>
        <dbReference type="Proteomes" id="UP000219439"/>
    </source>
</evidence>
<reference evidence="6 7" key="1">
    <citation type="submission" date="2017-09" db="EMBL/GenBank/DDBJ databases">
        <authorList>
            <person name="Ehlers B."/>
            <person name="Leendertz F.H."/>
        </authorList>
    </citation>
    <scope>NUCLEOTIDE SEQUENCE [LARGE SCALE GENOMIC DNA]</scope>
    <source>
        <strain evidence="6 7">DSM 18289</strain>
    </source>
</reference>
<dbReference type="Gene3D" id="3.40.630.10">
    <property type="entry name" value="Zn peptidases"/>
    <property type="match status" value="1"/>
</dbReference>
<dbReference type="RefSeq" id="WP_170956161.1">
    <property type="nucleotide sequence ID" value="NZ_OBEL01000005.1"/>
</dbReference>
<evidence type="ECO:0000313" key="6">
    <source>
        <dbReference type="EMBL" id="SNZ20566.1"/>
    </source>
</evidence>
<sequence length="330" mass="35350">MLSTALDLDAEGFHAGYIDVPASLNHSAWANLRVPLFSIKRGEGPRCLLLGGCHGDEYEGPIALSHLVHGELKLEDVQGQIIVMPAFNTAAVQNGSRLSPLDDGNMNRAFPGNPRGTITERIADFVTRELIPRSDVVVDLHSGGRSLMFLPCTFVPVQKTEAATQAIQDLANAFDAPLSVTIREPSAAEMIDTEVERQGKRILATELGGSALATANTISITKRGIKGVLSSMGILKEQAAIPATSKEKMTLLVDGLHHYTYSDDAGIYEMLFEPGSKVKQGQVIGYLHFADRVDRPPQSVLANTSGVLFCTAGQGLVQRGDVLAVVGHIE</sequence>
<dbReference type="InterPro" id="IPR043795">
    <property type="entry name" value="N-alpha-Ac-DABA-like"/>
</dbReference>
<gene>
    <name evidence="6" type="ORF">SAMN06265368_3671</name>
</gene>
<dbReference type="PANTHER" id="PTHR37326:SF1">
    <property type="entry name" value="BLL3975 PROTEIN"/>
    <property type="match status" value="1"/>
</dbReference>
<dbReference type="InterPro" id="IPR055438">
    <property type="entry name" value="AstE_AspA_cat"/>
</dbReference>